<evidence type="ECO:0000313" key="3">
    <source>
        <dbReference type="Proteomes" id="UP000029644"/>
    </source>
</evidence>
<protein>
    <submittedName>
        <fullName evidence="2">Erythromycin esterase</fullName>
    </submittedName>
    <submittedName>
        <fullName evidence="1">Succinoglycan biosynthesis protein</fullName>
    </submittedName>
</protein>
<sequence length="384" mass="45387">MYKTTIILLVLFGINSIFAQVEKNIYELNSIENLLTDDVKKIMDDNLVDKKVVFLGESNHYFGADLLAKTEFVKYLVLEQGYKNIVFESDFFGLYFDHNKNIENNLYPFWSRSVQGKELFEFIEKHNVTIWGLDNQMTSYYSLKNFTEKLTEFLHDNSIEVNADFLELTETFIRNRNNAGKVVGKSNLEILNKELEKLLENQDVIRNKLWFKFIESYRSNIIMNSALNSSEQAIVIRDNQMAKNLDFIVNKMPEKKFIIWLHNAHMIKDNYGTRSGQTMGFQFAEKKLNNSYHIAISSVNMPFRKSRWIEKYSKDEENLLHFLPSTEKNYLIDARQVINENKQYQQNEYEGMFVVDEKKIKTNWFNHYDVLVFISKGEDIKIAE</sequence>
<dbReference type="OrthoDB" id="9810066at2"/>
<dbReference type="Proteomes" id="UP000029644">
    <property type="component" value="Unassembled WGS sequence"/>
</dbReference>
<proteinExistence type="predicted"/>
<gene>
    <name evidence="2" type="ORF">DFQ06_0006</name>
    <name evidence="1" type="ORF">JCM19300_4535</name>
</gene>
<evidence type="ECO:0000313" key="1">
    <source>
        <dbReference type="EMBL" id="GAL64440.1"/>
    </source>
</evidence>
<accession>A0A4V3HHI8</accession>
<dbReference type="AlphaFoldDB" id="A0A090VI53"/>
<dbReference type="EMBL" id="BBNQ01000019">
    <property type="protein sequence ID" value="GAL64440.1"/>
    <property type="molecule type" value="Genomic_DNA"/>
</dbReference>
<organism evidence="1 3">
    <name type="scientific">Algibacter lectus</name>
    <dbReference type="NCBI Taxonomy" id="221126"/>
    <lineage>
        <taxon>Bacteria</taxon>
        <taxon>Pseudomonadati</taxon>
        <taxon>Bacteroidota</taxon>
        <taxon>Flavobacteriia</taxon>
        <taxon>Flavobacteriales</taxon>
        <taxon>Flavobacteriaceae</taxon>
        <taxon>Algibacter</taxon>
    </lineage>
</organism>
<dbReference type="Pfam" id="PF05139">
    <property type="entry name" value="Erythro_esteras"/>
    <property type="match status" value="1"/>
</dbReference>
<dbReference type="Proteomes" id="UP000294824">
    <property type="component" value="Unassembled WGS sequence"/>
</dbReference>
<dbReference type="SUPFAM" id="SSF159501">
    <property type="entry name" value="EreA/ChaN-like"/>
    <property type="match status" value="1"/>
</dbReference>
<dbReference type="Gene3D" id="3.40.1660.10">
    <property type="entry name" value="EreA-like (biosynthetic domain)"/>
    <property type="match status" value="2"/>
</dbReference>
<evidence type="ECO:0000313" key="2">
    <source>
        <dbReference type="EMBL" id="TDY65408.1"/>
    </source>
</evidence>
<accession>A0A090VI53</accession>
<comment type="caution">
    <text evidence="1">The sequence shown here is derived from an EMBL/GenBank/DDBJ whole genome shotgun (WGS) entry which is preliminary data.</text>
</comment>
<evidence type="ECO:0000313" key="4">
    <source>
        <dbReference type="Proteomes" id="UP000294824"/>
    </source>
</evidence>
<dbReference type="GO" id="GO:0046677">
    <property type="term" value="P:response to antibiotic"/>
    <property type="evidence" value="ECO:0007669"/>
    <property type="project" value="InterPro"/>
</dbReference>
<reference evidence="1 3" key="1">
    <citation type="journal article" date="2014" name="Genome Announc.">
        <title>Draft Genome Sequences of Marine Flavobacterium Algibacter lectus Strains SS8 and NR4.</title>
        <authorList>
            <person name="Takatani N."/>
            <person name="Nakanishi M."/>
            <person name="Meirelles P."/>
            <person name="Mino S."/>
            <person name="Suda W."/>
            <person name="Oshima K."/>
            <person name="Hattori M."/>
            <person name="Ohkuma M."/>
            <person name="Hosokawa M."/>
            <person name="Miyashita K."/>
            <person name="Thompson F.L."/>
            <person name="Niwa A."/>
            <person name="Sawabe T."/>
            <person name="Sawabe T."/>
        </authorList>
    </citation>
    <scope>NUCLEOTIDE SEQUENCE [LARGE SCALE GENOMIC DNA]</scope>
    <source>
        <strain evidence="1 3">JCM 19300</strain>
    </source>
</reference>
<keyword evidence="4" id="KW-1185">Reference proteome</keyword>
<dbReference type="RefSeq" id="WP_042506282.1">
    <property type="nucleotide sequence ID" value="NZ_BBNQ01000019.1"/>
</dbReference>
<dbReference type="InterPro" id="IPR007815">
    <property type="entry name" value="Emycin_Estase"/>
</dbReference>
<name>A0A090VI53_9FLAO</name>
<reference evidence="2 4" key="2">
    <citation type="submission" date="2019-03" db="EMBL/GenBank/DDBJ databases">
        <title>Genomic Encyclopedia of Type Strains, Phase III (KMG-III): the genomes of soil and plant-associated and newly described type strains.</title>
        <authorList>
            <person name="Whitman W."/>
        </authorList>
    </citation>
    <scope>NUCLEOTIDE SEQUENCE [LARGE SCALE GENOMIC DNA]</scope>
    <source>
        <strain evidence="2 4">CECT 8301</strain>
    </source>
</reference>
<dbReference type="EMBL" id="SORL01000001">
    <property type="protein sequence ID" value="TDY65408.1"/>
    <property type="molecule type" value="Genomic_DNA"/>
</dbReference>